<dbReference type="EMBL" id="JBHUFP010000025">
    <property type="protein sequence ID" value="MFD1806589.1"/>
    <property type="molecule type" value="Genomic_DNA"/>
</dbReference>
<comment type="caution">
    <text evidence="3">The sequence shown here is derived from an EMBL/GenBank/DDBJ whole genome shotgun (WGS) entry which is preliminary data.</text>
</comment>
<dbReference type="Pfam" id="PF04072">
    <property type="entry name" value="LCM"/>
    <property type="match status" value="1"/>
</dbReference>
<dbReference type="SUPFAM" id="SSF53335">
    <property type="entry name" value="S-adenosyl-L-methionine-dependent methyltransferases"/>
    <property type="match status" value="1"/>
</dbReference>
<dbReference type="GO" id="GO:0008168">
    <property type="term" value="F:methyltransferase activity"/>
    <property type="evidence" value="ECO:0007669"/>
    <property type="project" value="UniProtKB-KW"/>
</dbReference>
<dbReference type="PANTHER" id="PTHR43619">
    <property type="entry name" value="S-ADENOSYL-L-METHIONINE-DEPENDENT METHYLTRANSFERASE YKTD-RELATED"/>
    <property type="match status" value="1"/>
</dbReference>
<accession>A0ABW4NVD4</accession>
<dbReference type="PIRSF" id="PIRSF028177">
    <property type="entry name" value="Polyketide_synth_Omtfrase_TcmP"/>
    <property type="match status" value="1"/>
</dbReference>
<dbReference type="RefSeq" id="WP_379098942.1">
    <property type="nucleotide sequence ID" value="NZ_JBHUFP010000025.1"/>
</dbReference>
<evidence type="ECO:0000313" key="4">
    <source>
        <dbReference type="Proteomes" id="UP001597420"/>
    </source>
</evidence>
<evidence type="ECO:0000256" key="2">
    <source>
        <dbReference type="ARBA" id="ARBA00022679"/>
    </source>
</evidence>
<name>A0ABW4NVD4_9PAST</name>
<keyword evidence="1 3" id="KW-0489">Methyltransferase</keyword>
<gene>
    <name evidence="3" type="ORF">ACFSAV_09495</name>
</gene>
<proteinExistence type="predicted"/>
<sequence length="276" mass="32087">MNSKISPHKISGLSSTLLIPLWAKAVEYERPNSLLKDAEAVRMLQLIDYDFNKFTSARLSQIGCCSRTKLFDQKTLEFIQQHPDAVVVQLGAGLDARFERLNQPQITAWYDLDLPEVIAIRRQLLPENNNIYLEDSLFNTDWMQIVSAHNKPVLLIIEGVLMYFTETEVKSFLATVAEKLPNATVIFDIVPVIAAGRAKQHDALKNMNDKERPEFLWTINDTQRIKKWHAKINTITTYYLSDICKNRYPWWVKCLYLTTWGKNYFDQRIVSIQFQQ</sequence>
<dbReference type="Proteomes" id="UP001597420">
    <property type="component" value="Unassembled WGS sequence"/>
</dbReference>
<evidence type="ECO:0000313" key="3">
    <source>
        <dbReference type="EMBL" id="MFD1806589.1"/>
    </source>
</evidence>
<reference evidence="4" key="1">
    <citation type="journal article" date="2019" name="Int. J. Syst. Evol. Microbiol.">
        <title>The Global Catalogue of Microorganisms (GCM) 10K type strain sequencing project: providing services to taxonomists for standard genome sequencing and annotation.</title>
        <authorList>
            <consortium name="The Broad Institute Genomics Platform"/>
            <consortium name="The Broad Institute Genome Sequencing Center for Infectious Disease"/>
            <person name="Wu L."/>
            <person name="Ma J."/>
        </authorList>
    </citation>
    <scope>NUCLEOTIDE SEQUENCE [LARGE SCALE GENOMIC DNA]</scope>
    <source>
        <strain evidence="4">CCM 7950</strain>
    </source>
</reference>
<keyword evidence="4" id="KW-1185">Reference proteome</keyword>
<keyword evidence="2" id="KW-0808">Transferase</keyword>
<organism evidence="3 4">
    <name type="scientific">Pasteurella oralis</name>
    <dbReference type="NCBI Taxonomy" id="1071947"/>
    <lineage>
        <taxon>Bacteria</taxon>
        <taxon>Pseudomonadati</taxon>
        <taxon>Pseudomonadota</taxon>
        <taxon>Gammaproteobacteria</taxon>
        <taxon>Pasteurellales</taxon>
        <taxon>Pasteurellaceae</taxon>
        <taxon>Pasteurella</taxon>
    </lineage>
</organism>
<dbReference type="InterPro" id="IPR016874">
    <property type="entry name" value="TcmP-like"/>
</dbReference>
<dbReference type="GO" id="GO:0032259">
    <property type="term" value="P:methylation"/>
    <property type="evidence" value="ECO:0007669"/>
    <property type="project" value="UniProtKB-KW"/>
</dbReference>
<dbReference type="Gene3D" id="3.40.50.150">
    <property type="entry name" value="Vaccinia Virus protein VP39"/>
    <property type="match status" value="1"/>
</dbReference>
<dbReference type="InterPro" id="IPR007213">
    <property type="entry name" value="Ppm1/Ppm2/Tcmp"/>
</dbReference>
<dbReference type="InterPro" id="IPR029063">
    <property type="entry name" value="SAM-dependent_MTases_sf"/>
</dbReference>
<dbReference type="PANTHER" id="PTHR43619:SF2">
    <property type="entry name" value="S-ADENOSYL-L-METHIONINE-DEPENDENT METHYLTRANSFERASES SUPERFAMILY PROTEIN"/>
    <property type="match status" value="1"/>
</dbReference>
<evidence type="ECO:0000256" key="1">
    <source>
        <dbReference type="ARBA" id="ARBA00022603"/>
    </source>
</evidence>
<protein>
    <submittedName>
        <fullName evidence="3">Class I SAM-dependent methyltransferase</fullName>
    </submittedName>
</protein>